<comment type="caution">
    <text evidence="5">The sequence shown here is derived from an EMBL/GenBank/DDBJ whole genome shotgun (WGS) entry which is preliminary data.</text>
</comment>
<dbReference type="PANTHER" id="PTHR47373">
    <property type="entry name" value="CYSTEINE PROTEINASE INHIBITOR 2"/>
    <property type="match status" value="1"/>
</dbReference>
<evidence type="ECO:0000256" key="2">
    <source>
        <dbReference type="ARBA" id="ARBA00022704"/>
    </source>
</evidence>
<dbReference type="Proteomes" id="UP000634136">
    <property type="component" value="Unassembled WGS sequence"/>
</dbReference>
<dbReference type="OrthoDB" id="1908104at2759"/>
<keyword evidence="2" id="KW-0789">Thiol protease inhibitor</keyword>
<evidence type="ECO:0000313" key="6">
    <source>
        <dbReference type="Proteomes" id="UP000634136"/>
    </source>
</evidence>
<evidence type="ECO:0000313" key="5">
    <source>
        <dbReference type="EMBL" id="KAF7807267.1"/>
    </source>
</evidence>
<proteinExistence type="predicted"/>
<dbReference type="SMART" id="SM00043">
    <property type="entry name" value="CY"/>
    <property type="match status" value="1"/>
</dbReference>
<dbReference type="CDD" id="cd00042">
    <property type="entry name" value="CY"/>
    <property type="match status" value="1"/>
</dbReference>
<dbReference type="Gene3D" id="3.10.450.10">
    <property type="match status" value="1"/>
</dbReference>
<name>A0A834SP20_9FABA</name>
<sequence>MALMISSPSVTLAIFVTVLLGLCTASFGSRGGRSIVGAWTDIGHVEANEEVQELGRYSVEEYNKEERASRRNDVVVGEKVGFAKVVEAKKQVVSGIKYCLKIWGTTRNGGYEMFDSVVVVKPWLHNSKQLLSFSTSRAAKHEQSSRAAEQVQVR</sequence>
<gene>
    <name evidence="5" type="ORF">G2W53_039428</name>
</gene>
<dbReference type="EMBL" id="JAAIUW010000012">
    <property type="protein sequence ID" value="KAF7807267.1"/>
    <property type="molecule type" value="Genomic_DNA"/>
</dbReference>
<dbReference type="SUPFAM" id="SSF54403">
    <property type="entry name" value="Cystatin/monellin"/>
    <property type="match status" value="1"/>
</dbReference>
<accession>A0A834SP20</accession>
<keyword evidence="1" id="KW-0646">Protease inhibitor</keyword>
<feature type="domain" description="Cystatin" evidence="4">
    <location>
        <begin position="34"/>
        <end position="136"/>
    </location>
</feature>
<feature type="chain" id="PRO_5032597496" evidence="3">
    <location>
        <begin position="29"/>
        <end position="154"/>
    </location>
</feature>
<organism evidence="5 6">
    <name type="scientific">Senna tora</name>
    <dbReference type="NCBI Taxonomy" id="362788"/>
    <lineage>
        <taxon>Eukaryota</taxon>
        <taxon>Viridiplantae</taxon>
        <taxon>Streptophyta</taxon>
        <taxon>Embryophyta</taxon>
        <taxon>Tracheophyta</taxon>
        <taxon>Spermatophyta</taxon>
        <taxon>Magnoliopsida</taxon>
        <taxon>eudicotyledons</taxon>
        <taxon>Gunneridae</taxon>
        <taxon>Pentapetalae</taxon>
        <taxon>rosids</taxon>
        <taxon>fabids</taxon>
        <taxon>Fabales</taxon>
        <taxon>Fabaceae</taxon>
        <taxon>Caesalpinioideae</taxon>
        <taxon>Cassia clade</taxon>
        <taxon>Senna</taxon>
    </lineage>
</organism>
<protein>
    <submittedName>
        <fullName evidence="5">Cysteine proteinase inhibitor B</fullName>
    </submittedName>
</protein>
<dbReference type="PANTHER" id="PTHR47373:SF1">
    <property type="entry name" value="CYSTEINE PROTEINASE INHIBITOR 2"/>
    <property type="match status" value="1"/>
</dbReference>
<evidence type="ECO:0000256" key="3">
    <source>
        <dbReference type="SAM" id="SignalP"/>
    </source>
</evidence>
<reference evidence="5" key="1">
    <citation type="submission" date="2020-09" db="EMBL/GenBank/DDBJ databases">
        <title>Genome-Enabled Discovery of Anthraquinone Biosynthesis in Senna tora.</title>
        <authorList>
            <person name="Kang S.-H."/>
            <person name="Pandey R.P."/>
            <person name="Lee C.-M."/>
            <person name="Sim J.-S."/>
            <person name="Jeong J.-T."/>
            <person name="Choi B.-S."/>
            <person name="Jung M."/>
            <person name="Ginzburg D."/>
            <person name="Zhao K."/>
            <person name="Won S.Y."/>
            <person name="Oh T.-J."/>
            <person name="Yu Y."/>
            <person name="Kim N.-H."/>
            <person name="Lee O.R."/>
            <person name="Lee T.-H."/>
            <person name="Bashyal P."/>
            <person name="Kim T.-S."/>
            <person name="Lee W.-H."/>
            <person name="Kawkins C."/>
            <person name="Kim C.-K."/>
            <person name="Kim J.S."/>
            <person name="Ahn B.O."/>
            <person name="Rhee S.Y."/>
            <person name="Sohng J.K."/>
        </authorList>
    </citation>
    <scope>NUCLEOTIDE SEQUENCE</scope>
    <source>
        <tissue evidence="5">Leaf</tissue>
    </source>
</reference>
<keyword evidence="3" id="KW-0732">Signal</keyword>
<dbReference type="GO" id="GO:0004869">
    <property type="term" value="F:cysteine-type endopeptidase inhibitor activity"/>
    <property type="evidence" value="ECO:0007669"/>
    <property type="project" value="UniProtKB-KW"/>
</dbReference>
<dbReference type="Pfam" id="PF16845">
    <property type="entry name" value="SQAPI"/>
    <property type="match status" value="1"/>
</dbReference>
<evidence type="ECO:0000259" key="4">
    <source>
        <dbReference type="SMART" id="SM00043"/>
    </source>
</evidence>
<evidence type="ECO:0000256" key="1">
    <source>
        <dbReference type="ARBA" id="ARBA00022690"/>
    </source>
</evidence>
<dbReference type="AlphaFoldDB" id="A0A834SP20"/>
<feature type="signal peptide" evidence="3">
    <location>
        <begin position="1"/>
        <end position="28"/>
    </location>
</feature>
<dbReference type="InterPro" id="IPR000010">
    <property type="entry name" value="Cystatin_dom"/>
</dbReference>
<dbReference type="InterPro" id="IPR046350">
    <property type="entry name" value="Cystatin_sf"/>
</dbReference>
<keyword evidence="6" id="KW-1185">Reference proteome</keyword>